<keyword evidence="1" id="KW-0689">Ribosomal protein</keyword>
<evidence type="ECO:0000256" key="2">
    <source>
        <dbReference type="ARBA" id="ARBA00023274"/>
    </source>
</evidence>
<keyword evidence="2" id="KW-0687">Ribonucleoprotein</keyword>
<dbReference type="GO" id="GO:1990904">
    <property type="term" value="C:ribonucleoprotein complex"/>
    <property type="evidence" value="ECO:0007669"/>
    <property type="project" value="UniProtKB-KW"/>
</dbReference>
<dbReference type="Proteomes" id="UP000623678">
    <property type="component" value="Unassembled WGS sequence"/>
</dbReference>
<sequence>MPIGIGCVVKATAGRDADGFYVVCGIENGFVLLADGKRRKLEKPKKKNVKHVRKTNMQLDLNVITTDKGLRRALSPLNVNEGGNQLV</sequence>
<dbReference type="InterPro" id="IPR008991">
    <property type="entry name" value="Translation_prot_SH3-like_sf"/>
</dbReference>
<dbReference type="GO" id="GO:0005840">
    <property type="term" value="C:ribosome"/>
    <property type="evidence" value="ECO:0007669"/>
    <property type="project" value="UniProtKB-KW"/>
</dbReference>
<dbReference type="Gene3D" id="2.30.30.30">
    <property type="match status" value="1"/>
</dbReference>
<evidence type="ECO:0000256" key="1">
    <source>
        <dbReference type="ARBA" id="ARBA00022980"/>
    </source>
</evidence>
<dbReference type="InterPro" id="IPR014722">
    <property type="entry name" value="Rib_uL2_dom2"/>
</dbReference>
<name>A0A926II40_9FIRM</name>
<dbReference type="EMBL" id="JACRTD010000007">
    <property type="protein sequence ID" value="MBC8585961.1"/>
    <property type="molecule type" value="Genomic_DNA"/>
</dbReference>
<evidence type="ECO:0000313" key="3">
    <source>
        <dbReference type="EMBL" id="MBC8585961.1"/>
    </source>
</evidence>
<dbReference type="InterPro" id="IPR041985">
    <property type="entry name" value="Ribosomal_eL14_KOW"/>
</dbReference>
<dbReference type="SUPFAM" id="SSF50104">
    <property type="entry name" value="Translation proteins SH3-like domain"/>
    <property type="match status" value="1"/>
</dbReference>
<protein>
    <submittedName>
        <fullName evidence="3">KOW domain-containing RNA-binding protein</fullName>
    </submittedName>
</protein>
<accession>A0A926II40</accession>
<organism evidence="3 4">
    <name type="scientific">Youxingia wuxianensis</name>
    <dbReference type="NCBI Taxonomy" id="2763678"/>
    <lineage>
        <taxon>Bacteria</taxon>
        <taxon>Bacillati</taxon>
        <taxon>Bacillota</taxon>
        <taxon>Clostridia</taxon>
        <taxon>Eubacteriales</taxon>
        <taxon>Oscillospiraceae</taxon>
        <taxon>Youxingia</taxon>
    </lineage>
</organism>
<dbReference type="RefSeq" id="WP_262395670.1">
    <property type="nucleotide sequence ID" value="NZ_JACRTD010000007.1"/>
</dbReference>
<dbReference type="AlphaFoldDB" id="A0A926II40"/>
<proteinExistence type="predicted"/>
<gene>
    <name evidence="3" type="ORF">H8705_10225</name>
</gene>
<keyword evidence="4" id="KW-1185">Reference proteome</keyword>
<evidence type="ECO:0000313" key="4">
    <source>
        <dbReference type="Proteomes" id="UP000623678"/>
    </source>
</evidence>
<dbReference type="CDD" id="cd06088">
    <property type="entry name" value="KOW_RPL14"/>
    <property type="match status" value="1"/>
</dbReference>
<reference evidence="3" key="1">
    <citation type="submission" date="2020-08" db="EMBL/GenBank/DDBJ databases">
        <title>Genome public.</title>
        <authorList>
            <person name="Liu C."/>
            <person name="Sun Q."/>
        </authorList>
    </citation>
    <scope>NUCLEOTIDE SEQUENCE</scope>
    <source>
        <strain evidence="3">NSJ-64</strain>
    </source>
</reference>
<comment type="caution">
    <text evidence="3">The sequence shown here is derived from an EMBL/GenBank/DDBJ whole genome shotgun (WGS) entry which is preliminary data.</text>
</comment>